<organism evidence="11 12">
    <name type="scientific">Rhodanobacter denitrificans</name>
    <dbReference type="NCBI Taxonomy" id="666685"/>
    <lineage>
        <taxon>Bacteria</taxon>
        <taxon>Pseudomonadati</taxon>
        <taxon>Pseudomonadota</taxon>
        <taxon>Gammaproteobacteria</taxon>
        <taxon>Lysobacterales</taxon>
        <taxon>Rhodanobacteraceae</taxon>
        <taxon>Rhodanobacter</taxon>
    </lineage>
</organism>
<comment type="catalytic activity">
    <reaction evidence="8">
        <text>ATP + H2O = ADP + phosphate + H(+)</text>
        <dbReference type="Rhea" id="RHEA:13065"/>
        <dbReference type="ChEBI" id="CHEBI:15377"/>
        <dbReference type="ChEBI" id="CHEBI:15378"/>
        <dbReference type="ChEBI" id="CHEBI:30616"/>
        <dbReference type="ChEBI" id="CHEBI:43474"/>
        <dbReference type="ChEBI" id="CHEBI:456216"/>
        <dbReference type="EC" id="5.6.2.4"/>
    </reaction>
</comment>
<accession>M4NE51</accession>
<evidence type="ECO:0000313" key="12">
    <source>
        <dbReference type="Proteomes" id="UP000011859"/>
    </source>
</evidence>
<keyword evidence="3 9" id="KW-0347">Helicase</keyword>
<dbReference type="PANTHER" id="PTHR11070">
    <property type="entry name" value="UVRD / RECB / PCRA DNA HELICASE FAMILY MEMBER"/>
    <property type="match status" value="1"/>
</dbReference>
<evidence type="ECO:0000256" key="8">
    <source>
        <dbReference type="ARBA" id="ARBA00048988"/>
    </source>
</evidence>
<dbReference type="Gene3D" id="3.40.50.300">
    <property type="entry name" value="P-loop containing nucleotide triphosphate hydrolases"/>
    <property type="match status" value="2"/>
</dbReference>
<feature type="domain" description="UvrD-like helicase ATP-binding" evidence="10">
    <location>
        <begin position="3"/>
        <end position="269"/>
    </location>
</feature>
<evidence type="ECO:0000313" key="11">
    <source>
        <dbReference type="EMBL" id="AGG89055.1"/>
    </source>
</evidence>
<dbReference type="InterPro" id="IPR027417">
    <property type="entry name" value="P-loop_NTPase"/>
</dbReference>
<keyword evidence="2 9" id="KW-0378">Hydrolase</keyword>
<dbReference type="AlphaFoldDB" id="M4NE51"/>
<dbReference type="GO" id="GO:0016887">
    <property type="term" value="F:ATP hydrolysis activity"/>
    <property type="evidence" value="ECO:0007669"/>
    <property type="project" value="RHEA"/>
</dbReference>
<dbReference type="SUPFAM" id="SSF52540">
    <property type="entry name" value="P-loop containing nucleoside triphosphate hydrolases"/>
    <property type="match status" value="1"/>
</dbReference>
<dbReference type="PANTHER" id="PTHR11070:SF30">
    <property type="entry name" value="F-BOX DNA HELICASE 1"/>
    <property type="match status" value="1"/>
</dbReference>
<dbReference type="GeneID" id="72428666"/>
<evidence type="ECO:0000256" key="1">
    <source>
        <dbReference type="ARBA" id="ARBA00022741"/>
    </source>
</evidence>
<dbReference type="InterPro" id="IPR000212">
    <property type="entry name" value="DNA_helicase_UvrD/REP"/>
</dbReference>
<dbReference type="EC" id="5.6.2.4" evidence="7"/>
<dbReference type="STRING" id="666685.R2APBS1_1932"/>
<dbReference type="RefSeq" id="WP_015447780.1">
    <property type="nucleotide sequence ID" value="NC_020541.1"/>
</dbReference>
<dbReference type="InterPro" id="IPR014017">
    <property type="entry name" value="DNA_helicase_UvrD-like_C"/>
</dbReference>
<proteinExistence type="predicted"/>
<dbReference type="GO" id="GO:0005524">
    <property type="term" value="F:ATP binding"/>
    <property type="evidence" value="ECO:0007669"/>
    <property type="project" value="UniProtKB-UniRule"/>
</dbReference>
<keyword evidence="1 9" id="KW-0547">Nucleotide-binding</keyword>
<evidence type="ECO:0000256" key="2">
    <source>
        <dbReference type="ARBA" id="ARBA00022801"/>
    </source>
</evidence>
<dbReference type="Pfam" id="PF13361">
    <property type="entry name" value="UvrD_C"/>
    <property type="match status" value="1"/>
</dbReference>
<dbReference type="EMBL" id="CP003470">
    <property type="protein sequence ID" value="AGG89055.1"/>
    <property type="molecule type" value="Genomic_DNA"/>
</dbReference>
<dbReference type="KEGG" id="rhd:R2APBS1_1932"/>
<evidence type="ECO:0000256" key="7">
    <source>
        <dbReference type="ARBA" id="ARBA00034808"/>
    </source>
</evidence>
<sequence precursor="true">MKATVEQQRCLEAFNEGGSLKIEATAGSGKTTTLRYIVHRGTFYGRALYTTFGRKNIEEAKGRFPARRIDVRTNHSLAFGPCGSRWRAEGRLGARPSPGKLAMLMGWQDATFAPYAPVRTGAYYVLATLDRFMQSSAPAIGAEHALPTVAARTMSRASALQLAGRVAELARSVWERIMARGDTMPCTHDAYLKAWALTRPQLGYAHVLLDEAQDTSELMIGLLEAQENCALVLVGDRYQSIYGFRGAHNAMERFVTDEHATLSQSFRFGHDIAVVANAVLSSFLQSSTRVRGLPSLQSRVGPVDKPFCVLSRTNAALFGELVQRAVTEPTAKLAVVGGVEDLENLVRGAESLMRGERTWVPDLAEFSHWAEVVSAVDDDGYQHLASLVELITAHGPASLLAILGRCRGNEADEASCDQVFSTTHKAKGREFPTVRLCDDFHAPPPDPKERQAHWDPEEGNLLYVAVTRAQHELDISGCFAAQLALGAYGTENAHASGDAGFPSPSARSHAAC</sequence>
<comment type="catalytic activity">
    <reaction evidence="6">
        <text>Couples ATP hydrolysis with the unwinding of duplex DNA by translocating in the 3'-5' direction.</text>
        <dbReference type="EC" id="5.6.2.4"/>
    </reaction>
</comment>
<dbReference type="eggNOG" id="COG0210">
    <property type="taxonomic scope" value="Bacteria"/>
</dbReference>
<dbReference type="GO" id="GO:0043138">
    <property type="term" value="F:3'-5' DNA helicase activity"/>
    <property type="evidence" value="ECO:0007669"/>
    <property type="project" value="UniProtKB-EC"/>
</dbReference>
<dbReference type="HOGENOM" id="CLU_023291_2_0_6"/>
<protein>
    <recommendedName>
        <fullName evidence="7">DNA 3'-5' helicase</fullName>
        <ecNumber evidence="7">5.6.2.4</ecNumber>
    </recommendedName>
</protein>
<evidence type="ECO:0000256" key="5">
    <source>
        <dbReference type="ARBA" id="ARBA00023235"/>
    </source>
</evidence>
<keyword evidence="5" id="KW-0413">Isomerase</keyword>
<dbReference type="Proteomes" id="UP000011859">
    <property type="component" value="Chromosome"/>
</dbReference>
<gene>
    <name evidence="11" type="ORF">R2APBS1_1932</name>
</gene>
<dbReference type="PROSITE" id="PS51198">
    <property type="entry name" value="UVRD_HELICASE_ATP_BIND"/>
    <property type="match status" value="1"/>
</dbReference>
<evidence type="ECO:0000256" key="3">
    <source>
        <dbReference type="ARBA" id="ARBA00022806"/>
    </source>
</evidence>
<keyword evidence="12" id="KW-1185">Reference proteome</keyword>
<dbReference type="Pfam" id="PF00580">
    <property type="entry name" value="UvrD-helicase"/>
    <property type="match status" value="1"/>
</dbReference>
<evidence type="ECO:0000256" key="9">
    <source>
        <dbReference type="PROSITE-ProRule" id="PRU00560"/>
    </source>
</evidence>
<keyword evidence="4 9" id="KW-0067">ATP-binding</keyword>
<dbReference type="GO" id="GO:0003677">
    <property type="term" value="F:DNA binding"/>
    <property type="evidence" value="ECO:0007669"/>
    <property type="project" value="InterPro"/>
</dbReference>
<reference evidence="11 12" key="1">
    <citation type="submission" date="2012-04" db="EMBL/GenBank/DDBJ databases">
        <title>Complete genome of Rhodanobacter sp. 2APBS1.</title>
        <authorList>
            <consortium name="US DOE Joint Genome Institute"/>
            <person name="Huntemann M."/>
            <person name="Wei C.-L."/>
            <person name="Han J."/>
            <person name="Detter J.C."/>
            <person name="Han C."/>
            <person name="Tapia R."/>
            <person name="Munk A.C.C."/>
            <person name="Chen A."/>
            <person name="Krypides N."/>
            <person name="Mavromatis K."/>
            <person name="Markowitz V."/>
            <person name="Szeto E."/>
            <person name="Ivanova N."/>
            <person name="Mikhailova N."/>
            <person name="Ovchinnikova G."/>
            <person name="Pagani I."/>
            <person name="Pati A."/>
            <person name="Goodwin L."/>
            <person name="Peters L."/>
            <person name="Pitluck S."/>
            <person name="Woyke T."/>
            <person name="Prakash O."/>
            <person name="Elkins J."/>
            <person name="Brown S."/>
            <person name="Palumbo A."/>
            <person name="Hemme C."/>
            <person name="Zhou J."/>
            <person name="Watson D."/>
            <person name="Jardine P."/>
            <person name="Kostka J."/>
            <person name="Green S."/>
        </authorList>
    </citation>
    <scope>NUCLEOTIDE SEQUENCE [LARGE SCALE GENOMIC DNA]</scope>
    <source>
        <strain evidence="11 12">2APBS1</strain>
    </source>
</reference>
<evidence type="ECO:0000259" key="10">
    <source>
        <dbReference type="PROSITE" id="PS51198"/>
    </source>
</evidence>
<evidence type="ECO:0000256" key="4">
    <source>
        <dbReference type="ARBA" id="ARBA00022840"/>
    </source>
</evidence>
<feature type="binding site" evidence="9">
    <location>
        <begin position="24"/>
        <end position="31"/>
    </location>
    <ligand>
        <name>ATP</name>
        <dbReference type="ChEBI" id="CHEBI:30616"/>
    </ligand>
</feature>
<dbReference type="GO" id="GO:0000724">
    <property type="term" value="P:double-strand break repair via homologous recombination"/>
    <property type="evidence" value="ECO:0007669"/>
    <property type="project" value="TreeGrafter"/>
</dbReference>
<name>M4NE51_9GAMM</name>
<evidence type="ECO:0000256" key="6">
    <source>
        <dbReference type="ARBA" id="ARBA00034617"/>
    </source>
</evidence>
<dbReference type="OrthoDB" id="5318045at2"/>
<dbReference type="GO" id="GO:0031297">
    <property type="term" value="P:replication fork processing"/>
    <property type="evidence" value="ECO:0007669"/>
    <property type="project" value="TreeGrafter"/>
</dbReference>
<dbReference type="InterPro" id="IPR014016">
    <property type="entry name" value="UvrD-like_ATP-bd"/>
</dbReference>